<proteinExistence type="predicted"/>
<feature type="domain" description="Bacteriophage T5 Orf172 DNA-binding" evidence="2">
    <location>
        <begin position="375"/>
        <end position="483"/>
    </location>
</feature>
<dbReference type="Pfam" id="PF10544">
    <property type="entry name" value="T5orf172"/>
    <property type="match status" value="1"/>
</dbReference>
<feature type="compositionally biased region" description="Polar residues" evidence="1">
    <location>
        <begin position="18"/>
        <end position="31"/>
    </location>
</feature>
<comment type="caution">
    <text evidence="3">The sequence shown here is derived from an EMBL/GenBank/DDBJ whole genome shotgun (WGS) entry which is preliminary data.</text>
</comment>
<feature type="region of interest" description="Disordered" evidence="1">
    <location>
        <begin position="1"/>
        <end position="55"/>
    </location>
</feature>
<dbReference type="EMBL" id="JAVRRJ010000007">
    <property type="protein sequence ID" value="KAK5083181.1"/>
    <property type="molecule type" value="Genomic_DNA"/>
</dbReference>
<keyword evidence="4" id="KW-1185">Reference proteome</keyword>
<dbReference type="AlphaFoldDB" id="A0AAN7SWZ3"/>
<dbReference type="PANTHER" id="PTHR28094:SF2">
    <property type="entry name" value="BACTERIOPHAGE T5 ORF172 DNA-BINDING DOMAIN-CONTAINING PROTEIN"/>
    <property type="match status" value="1"/>
</dbReference>
<protein>
    <recommendedName>
        <fullName evidence="2">Bacteriophage T5 Orf172 DNA-binding domain-containing protein</fullName>
    </recommendedName>
</protein>
<evidence type="ECO:0000313" key="3">
    <source>
        <dbReference type="EMBL" id="KAK5083181.1"/>
    </source>
</evidence>
<dbReference type="InterPro" id="IPR053006">
    <property type="entry name" value="Meiosis_regulatory"/>
</dbReference>
<sequence length="492" mass="55810">MSFQGLTPEALVERSDSKNPATTCKGLTSSGRPCRRGLAATPGSSPANSPFRKSDGNGTGVVAILNEGDAAAFFCWQHKDQADNLVAQMKQNQRVDDQTTRIVPLQKRSSIDTLAEKVGVLDLEAESEVGHKFRKRRVKKRDTLPTEWQRIEGPLMSIPADVVEETIQPQRQTKKKQESYGRSNVKASWSCCIRADNDEDEDLPVRRRKRRSSQTRPRPQSYSTRPAQPQMQEHYDPRRQSQSRRHSQAQLTPTRPRPQPVAHASSPPHTQTQNFLSFIPQHLDLPTTSTLLAELAKPFAKDDEAGYIYIFWLTPTTENSTPDDDVASTILDGDIDYQHTSRNRSTITPSTDPRRKRATQLDRYASVRKNNNSANPPKILLKIGRAQNVHRRMTQWTKQCNRNITLVRYYPHYASEAADPRSPDGARVPHVNRVERLVHLELRGLGMGVSKVCEDCGREHKEWFEVEATRAGLKGVDECVRRWVRWAEAEGR</sequence>
<evidence type="ECO:0000313" key="4">
    <source>
        <dbReference type="Proteomes" id="UP001309876"/>
    </source>
</evidence>
<gene>
    <name evidence="3" type="ORF">LTR05_007065</name>
</gene>
<dbReference type="SMART" id="SM00974">
    <property type="entry name" value="T5orf172"/>
    <property type="match status" value="1"/>
</dbReference>
<dbReference type="InterPro" id="IPR018306">
    <property type="entry name" value="Phage_T5_Orf172_DNA-bd"/>
</dbReference>
<feature type="compositionally biased region" description="Low complexity" evidence="1">
    <location>
        <begin position="214"/>
        <end position="223"/>
    </location>
</feature>
<accession>A0AAN7SWZ3</accession>
<evidence type="ECO:0000256" key="1">
    <source>
        <dbReference type="SAM" id="MobiDB-lite"/>
    </source>
</evidence>
<name>A0AAN7SWZ3_9EURO</name>
<dbReference type="Proteomes" id="UP001309876">
    <property type="component" value="Unassembled WGS sequence"/>
</dbReference>
<dbReference type="PANTHER" id="PTHR28094">
    <property type="entry name" value="MEIOTICALLY UP-REGULATED GENE 113 PROTEIN"/>
    <property type="match status" value="1"/>
</dbReference>
<reference evidence="3 4" key="1">
    <citation type="submission" date="2023-08" db="EMBL/GenBank/DDBJ databases">
        <title>Black Yeasts Isolated from many extreme environments.</title>
        <authorList>
            <person name="Coleine C."/>
            <person name="Stajich J.E."/>
            <person name="Selbmann L."/>
        </authorList>
    </citation>
    <scope>NUCLEOTIDE SEQUENCE [LARGE SCALE GENOMIC DNA]</scope>
    <source>
        <strain evidence="3 4">CCFEE 5910</strain>
    </source>
</reference>
<organism evidence="3 4">
    <name type="scientific">Lithohypha guttulata</name>
    <dbReference type="NCBI Taxonomy" id="1690604"/>
    <lineage>
        <taxon>Eukaryota</taxon>
        <taxon>Fungi</taxon>
        <taxon>Dikarya</taxon>
        <taxon>Ascomycota</taxon>
        <taxon>Pezizomycotina</taxon>
        <taxon>Eurotiomycetes</taxon>
        <taxon>Chaetothyriomycetidae</taxon>
        <taxon>Chaetothyriales</taxon>
        <taxon>Trichomeriaceae</taxon>
        <taxon>Lithohypha</taxon>
    </lineage>
</organism>
<evidence type="ECO:0000259" key="2">
    <source>
        <dbReference type="SMART" id="SM00974"/>
    </source>
</evidence>
<feature type="region of interest" description="Disordered" evidence="1">
    <location>
        <begin position="200"/>
        <end position="272"/>
    </location>
</feature>